<evidence type="ECO:0000313" key="2">
    <source>
        <dbReference type="WBParaSite" id="PS1159_v2.g7895.t1"/>
    </source>
</evidence>
<accession>A0AC35GRB6</accession>
<dbReference type="Proteomes" id="UP000887580">
    <property type="component" value="Unplaced"/>
</dbReference>
<sequence length="657" mass="75761">MWRRACLQVHFPEVIIPETVNIYEGRNIQTIFCLYALAIHLHRLRKAPAIKNEAGNLHFSPEEIEKIKERLQNAGVNVSGGDFILTSKGGPKLHANEEVLRKINDAVAKNDSEALIEFLLDSDGGFIFVERHLGGKYLEEFKKSFLPERSLAASQIQAGIQIVNENNALERLERYLLSPEEPDFEELSYILADLDPQKVIQAALPFYDQLLRDRRSKQHELLNLEQIHDILSVCNACVQVHISAVQGNEEDVYESLKDPILSLQGTLNDSYKNEYYKTLNKICANKDGENVTSSIGFTINELTKIVREIGELSPEDILVDKIQSAADSNDSQAFMDYIIAFGFSNYQPHFRNVYIEAVKSERPKNKEEINALINRINFEIENAMEEGVQAVKTERPKNKEVLNALINRINFETENAMEEGVQVLQLNNALMKEEERETKDLLLNSTWKSDGIVKDAVIEWYYPTLQNDLTKKRQKHNVSDDEIEAVNISHAYGNDQSKEVYVDMSSEIMKPHLTKPDKWQKWPLNNDEIKAVLQKVNELFDEHYQKAEHKIRKGQMTIREYLRRKVELAEQMKKDKAARKIQTSYRKMKSRGHFGELQNSSTPSVDCVRQFIEILRNSQLDYDEDIKIERTRSNITHLIKANQKLDEDLNELDKMIG</sequence>
<organism evidence="1 2">
    <name type="scientific">Panagrolaimus sp. PS1159</name>
    <dbReference type="NCBI Taxonomy" id="55785"/>
    <lineage>
        <taxon>Eukaryota</taxon>
        <taxon>Metazoa</taxon>
        <taxon>Ecdysozoa</taxon>
        <taxon>Nematoda</taxon>
        <taxon>Chromadorea</taxon>
        <taxon>Rhabditida</taxon>
        <taxon>Tylenchina</taxon>
        <taxon>Panagrolaimomorpha</taxon>
        <taxon>Panagrolaimoidea</taxon>
        <taxon>Panagrolaimidae</taxon>
        <taxon>Panagrolaimus</taxon>
    </lineage>
</organism>
<name>A0AC35GRB6_9BILA</name>
<protein>
    <submittedName>
        <fullName evidence="2">DUF4388 domain-containing protein</fullName>
    </submittedName>
</protein>
<evidence type="ECO:0000313" key="1">
    <source>
        <dbReference type="Proteomes" id="UP000887580"/>
    </source>
</evidence>
<reference evidence="2" key="1">
    <citation type="submission" date="2022-11" db="UniProtKB">
        <authorList>
            <consortium name="WormBaseParasite"/>
        </authorList>
    </citation>
    <scope>IDENTIFICATION</scope>
</reference>
<dbReference type="WBParaSite" id="PS1159_v2.g7895.t1">
    <property type="protein sequence ID" value="PS1159_v2.g7895.t1"/>
    <property type="gene ID" value="PS1159_v2.g7895"/>
</dbReference>
<proteinExistence type="predicted"/>